<dbReference type="EMBL" id="CP058952">
    <property type="protein sequence ID" value="QLI82079.1"/>
    <property type="molecule type" value="Genomic_DNA"/>
</dbReference>
<evidence type="ECO:0000256" key="2">
    <source>
        <dbReference type="ARBA" id="ARBA00022729"/>
    </source>
</evidence>
<evidence type="ECO:0000256" key="5">
    <source>
        <dbReference type="ARBA" id="ARBA00023237"/>
    </source>
</evidence>
<keyword evidence="3" id="KW-0472">Membrane</keyword>
<proteinExistence type="predicted"/>
<dbReference type="Pfam" id="PF13627">
    <property type="entry name" value="LptM_cons"/>
    <property type="match status" value="1"/>
</dbReference>
<evidence type="ECO:0000313" key="7">
    <source>
        <dbReference type="EMBL" id="QLI82079.1"/>
    </source>
</evidence>
<keyword evidence="2" id="KW-0732">Signal</keyword>
<accession>A0A7D5VAC7</accession>
<protein>
    <submittedName>
        <fullName evidence="7">Lipoprotein</fullName>
    </submittedName>
</protein>
<keyword evidence="4" id="KW-0564">Palmitate</keyword>
<evidence type="ECO:0000256" key="6">
    <source>
        <dbReference type="ARBA" id="ARBA00023288"/>
    </source>
</evidence>
<dbReference type="Proteomes" id="UP000510822">
    <property type="component" value="Chromosome"/>
</dbReference>
<evidence type="ECO:0000256" key="3">
    <source>
        <dbReference type="ARBA" id="ARBA00023136"/>
    </source>
</evidence>
<dbReference type="GO" id="GO:0009279">
    <property type="term" value="C:cell outer membrane"/>
    <property type="evidence" value="ECO:0007669"/>
    <property type="project" value="UniProtKB-SubCell"/>
</dbReference>
<reference evidence="7 8" key="1">
    <citation type="journal article" date="2016" name="Int. J. Syst. Evol. Microbiol.">
        <title>Chitinibacter fontanus sp. nov., isolated from a spring.</title>
        <authorList>
            <person name="Sheu S.Y."/>
            <person name="Li Y.S."/>
            <person name="Young C.C."/>
            <person name="Chen W.M."/>
        </authorList>
    </citation>
    <scope>NUCLEOTIDE SEQUENCE [LARGE SCALE GENOMIC DNA]</scope>
    <source>
        <strain evidence="7 8">STM-7</strain>
    </source>
</reference>
<dbReference type="KEGG" id="cfon:HZU75_11385"/>
<keyword evidence="5" id="KW-0998">Cell outer membrane</keyword>
<name>A0A7D5VAC7_9NEIS</name>
<dbReference type="InterPro" id="IPR032831">
    <property type="entry name" value="LptM_cons"/>
</dbReference>
<dbReference type="NCBIfam" id="NF047847">
    <property type="entry name" value="SS_mature_LptM"/>
    <property type="match status" value="1"/>
</dbReference>
<evidence type="ECO:0000256" key="4">
    <source>
        <dbReference type="ARBA" id="ARBA00023139"/>
    </source>
</evidence>
<organism evidence="7 8">
    <name type="scientific">Chitinibacter fontanus</name>
    <dbReference type="NCBI Taxonomy" id="1737446"/>
    <lineage>
        <taxon>Bacteria</taxon>
        <taxon>Pseudomonadati</taxon>
        <taxon>Pseudomonadota</taxon>
        <taxon>Betaproteobacteria</taxon>
        <taxon>Neisseriales</taxon>
        <taxon>Chitinibacteraceae</taxon>
        <taxon>Chitinibacter</taxon>
    </lineage>
</organism>
<evidence type="ECO:0000313" key="8">
    <source>
        <dbReference type="Proteomes" id="UP000510822"/>
    </source>
</evidence>
<sequence length="52" mass="5356">MPLFVNSMRALTAFICLASLLTACGFKGPLYLPKPTAPAQVKASAASSSANQ</sequence>
<gene>
    <name evidence="7" type="ORF">HZU75_11385</name>
</gene>
<evidence type="ECO:0000256" key="1">
    <source>
        <dbReference type="ARBA" id="ARBA00004459"/>
    </source>
</evidence>
<keyword evidence="6 7" id="KW-0449">Lipoprotein</keyword>
<keyword evidence="8" id="KW-1185">Reference proteome</keyword>
<dbReference type="AlphaFoldDB" id="A0A7D5VAC7"/>
<comment type="subcellular location">
    <subcellularLocation>
        <location evidence="1">Cell outer membrane</location>
        <topology evidence="1">Lipid-anchor</topology>
    </subcellularLocation>
</comment>